<gene>
    <name evidence="2" type="ORF">EQW73_17605</name>
    <name evidence="3" type="ORF">EQW78_16525</name>
</gene>
<dbReference type="RefSeq" id="WP_030152563.1">
    <property type="nucleotide sequence ID" value="NZ_JOFV01000017.1"/>
</dbReference>
<organism evidence="3 4">
    <name type="scientific">Oerskovia turbata</name>
    <dbReference type="NCBI Taxonomy" id="1713"/>
    <lineage>
        <taxon>Bacteria</taxon>
        <taxon>Bacillati</taxon>
        <taxon>Actinomycetota</taxon>
        <taxon>Actinomycetes</taxon>
        <taxon>Micrococcales</taxon>
        <taxon>Cellulomonadaceae</taxon>
        <taxon>Oerskovia</taxon>
    </lineage>
</organism>
<feature type="transmembrane region" description="Helical" evidence="1">
    <location>
        <begin position="111"/>
        <end position="130"/>
    </location>
</feature>
<comment type="caution">
    <text evidence="3">The sequence shown here is derived from an EMBL/GenBank/DDBJ whole genome shotgun (WGS) entry which is preliminary data.</text>
</comment>
<accession>A0A4Q1KPL9</accession>
<dbReference type="AlphaFoldDB" id="A0A4Q1KPL9"/>
<feature type="transmembrane region" description="Helical" evidence="1">
    <location>
        <begin position="59"/>
        <end position="78"/>
    </location>
</feature>
<evidence type="ECO:0000256" key="1">
    <source>
        <dbReference type="SAM" id="Phobius"/>
    </source>
</evidence>
<feature type="transmembrane region" description="Helical" evidence="1">
    <location>
        <begin position="16"/>
        <end position="39"/>
    </location>
</feature>
<keyword evidence="1" id="KW-0472">Membrane</keyword>
<dbReference type="EMBL" id="SDJQ01000025">
    <property type="protein sequence ID" value="RXR31420.1"/>
    <property type="molecule type" value="Genomic_DNA"/>
</dbReference>
<evidence type="ECO:0000313" key="4">
    <source>
        <dbReference type="Proteomes" id="UP000289805"/>
    </source>
</evidence>
<keyword evidence="5" id="KW-1185">Reference proteome</keyword>
<protein>
    <submittedName>
        <fullName evidence="3">Uncharacterized protein</fullName>
    </submittedName>
</protein>
<evidence type="ECO:0000313" key="5">
    <source>
        <dbReference type="Proteomes" id="UP000290517"/>
    </source>
</evidence>
<feature type="transmembrane region" description="Helical" evidence="1">
    <location>
        <begin position="85"/>
        <end position="105"/>
    </location>
</feature>
<evidence type="ECO:0000313" key="2">
    <source>
        <dbReference type="EMBL" id="RXR21782.1"/>
    </source>
</evidence>
<reference evidence="4 5" key="1">
    <citation type="submission" date="2019-01" db="EMBL/GenBank/DDBJ databases">
        <title>Oerskovia turbata Genome sequencing and assembly.</title>
        <authorList>
            <person name="Dou T."/>
        </authorList>
    </citation>
    <scope>NUCLEOTIDE SEQUENCE [LARGE SCALE GENOMIC DNA]</scope>
    <source>
        <strain evidence="3 4">JCM12123</strain>
        <strain evidence="2 5">JCM3160</strain>
    </source>
</reference>
<proteinExistence type="predicted"/>
<evidence type="ECO:0000313" key="3">
    <source>
        <dbReference type="EMBL" id="RXR31420.1"/>
    </source>
</evidence>
<sequence length="140" mass="14834">MSDLTGLGPPARPTSVTVAVVLTWIAAVTDIVASISLFLLAGDAAVTDALAATRAEVQFFALLSLVVGVLVMLVALGLQTRGRWALMAITVVMLVRVGVGVYLLLRFGPHHLTGAVLTIVVALLVLALLWNRASRRYFRA</sequence>
<name>A0A4Q1KPL9_9CELL</name>
<keyword evidence="1" id="KW-1133">Transmembrane helix</keyword>
<dbReference type="Proteomes" id="UP000290517">
    <property type="component" value="Unassembled WGS sequence"/>
</dbReference>
<keyword evidence="1" id="KW-0812">Transmembrane</keyword>
<dbReference type="EMBL" id="SDJR01000015">
    <property type="protein sequence ID" value="RXR21782.1"/>
    <property type="molecule type" value="Genomic_DNA"/>
</dbReference>
<dbReference type="Proteomes" id="UP000289805">
    <property type="component" value="Unassembled WGS sequence"/>
</dbReference>